<dbReference type="RefSeq" id="WP_256538473.1">
    <property type="nucleotide sequence ID" value="NZ_JANHOH010000001.1"/>
</dbReference>
<sequence>MVPFNLQLELANKLTTLSAEQLDQLADTDGFMSYQIRTFNDSSIVYVNIEDEPLSPEEIIGYSLDEVFSLEEVKAIAAAIREYNSNRKLNFDQMAFDF</sequence>
<dbReference type="Proteomes" id="UP001204376">
    <property type="component" value="Unassembled WGS sequence"/>
</dbReference>
<evidence type="ECO:0000313" key="1">
    <source>
        <dbReference type="EMBL" id="MCQ6958296.1"/>
    </source>
</evidence>
<reference evidence="1 2" key="1">
    <citation type="submission" date="2022-07" db="EMBL/GenBank/DDBJ databases">
        <title>Mucilaginibacter sp. JC4.</title>
        <authorList>
            <person name="Le V."/>
            <person name="Ko S.-R."/>
            <person name="Ahn C.-Y."/>
            <person name="Oh H.-M."/>
        </authorList>
    </citation>
    <scope>NUCLEOTIDE SEQUENCE [LARGE SCALE GENOMIC DNA]</scope>
    <source>
        <strain evidence="1 2">JC4</strain>
    </source>
</reference>
<name>A0ABT1T1Z0_9SPHI</name>
<protein>
    <submittedName>
        <fullName evidence="1">Uncharacterized protein</fullName>
    </submittedName>
</protein>
<evidence type="ECO:0000313" key="2">
    <source>
        <dbReference type="Proteomes" id="UP001204376"/>
    </source>
</evidence>
<keyword evidence="2" id="KW-1185">Reference proteome</keyword>
<proteinExistence type="predicted"/>
<organism evidence="1 2">
    <name type="scientific">Mucilaginibacter aquariorum</name>
    <dbReference type="NCBI Taxonomy" id="2967225"/>
    <lineage>
        <taxon>Bacteria</taxon>
        <taxon>Pseudomonadati</taxon>
        <taxon>Bacteroidota</taxon>
        <taxon>Sphingobacteriia</taxon>
        <taxon>Sphingobacteriales</taxon>
        <taxon>Sphingobacteriaceae</taxon>
        <taxon>Mucilaginibacter</taxon>
    </lineage>
</organism>
<comment type="caution">
    <text evidence="1">The sequence shown here is derived from an EMBL/GenBank/DDBJ whole genome shotgun (WGS) entry which is preliminary data.</text>
</comment>
<dbReference type="EMBL" id="JANHOH010000001">
    <property type="protein sequence ID" value="MCQ6958296.1"/>
    <property type="molecule type" value="Genomic_DNA"/>
</dbReference>
<gene>
    <name evidence="1" type="ORF">NPE20_10020</name>
</gene>
<accession>A0ABT1T1Z0</accession>